<dbReference type="EMBL" id="JAIWYP010000007">
    <property type="protein sequence ID" value="KAH3794113.1"/>
    <property type="molecule type" value="Genomic_DNA"/>
</dbReference>
<sequence length="59" mass="7079">MKAFENKFLQIRLRISYMEQKINEFVRHVTAKLQKLAWYECITKLGSLCKTMLQGTLKR</sequence>
<gene>
    <name evidence="1" type="ORF">DPMN_147644</name>
</gene>
<organism evidence="1 2">
    <name type="scientific">Dreissena polymorpha</name>
    <name type="common">Zebra mussel</name>
    <name type="synonym">Mytilus polymorpha</name>
    <dbReference type="NCBI Taxonomy" id="45954"/>
    <lineage>
        <taxon>Eukaryota</taxon>
        <taxon>Metazoa</taxon>
        <taxon>Spiralia</taxon>
        <taxon>Lophotrochozoa</taxon>
        <taxon>Mollusca</taxon>
        <taxon>Bivalvia</taxon>
        <taxon>Autobranchia</taxon>
        <taxon>Heteroconchia</taxon>
        <taxon>Euheterodonta</taxon>
        <taxon>Imparidentia</taxon>
        <taxon>Neoheterodontei</taxon>
        <taxon>Myida</taxon>
        <taxon>Dreissenoidea</taxon>
        <taxon>Dreissenidae</taxon>
        <taxon>Dreissena</taxon>
    </lineage>
</organism>
<name>A0A9D4FAY4_DREPO</name>
<dbReference type="Proteomes" id="UP000828390">
    <property type="component" value="Unassembled WGS sequence"/>
</dbReference>
<evidence type="ECO:0000313" key="2">
    <source>
        <dbReference type="Proteomes" id="UP000828390"/>
    </source>
</evidence>
<comment type="caution">
    <text evidence="1">The sequence shown here is derived from an EMBL/GenBank/DDBJ whole genome shotgun (WGS) entry which is preliminary data.</text>
</comment>
<proteinExistence type="predicted"/>
<accession>A0A9D4FAY4</accession>
<reference evidence="1" key="2">
    <citation type="submission" date="2020-11" db="EMBL/GenBank/DDBJ databases">
        <authorList>
            <person name="McCartney M.A."/>
            <person name="Auch B."/>
            <person name="Kono T."/>
            <person name="Mallez S."/>
            <person name="Becker A."/>
            <person name="Gohl D.M."/>
            <person name="Silverstein K.A.T."/>
            <person name="Koren S."/>
            <person name="Bechman K.B."/>
            <person name="Herman A."/>
            <person name="Abrahante J.E."/>
            <person name="Garbe J."/>
        </authorList>
    </citation>
    <scope>NUCLEOTIDE SEQUENCE</scope>
    <source>
        <strain evidence="1">Duluth1</strain>
        <tissue evidence="1">Whole animal</tissue>
    </source>
</reference>
<reference evidence="1" key="1">
    <citation type="journal article" date="2019" name="bioRxiv">
        <title>The Genome of the Zebra Mussel, Dreissena polymorpha: A Resource for Invasive Species Research.</title>
        <authorList>
            <person name="McCartney M.A."/>
            <person name="Auch B."/>
            <person name="Kono T."/>
            <person name="Mallez S."/>
            <person name="Zhang Y."/>
            <person name="Obille A."/>
            <person name="Becker A."/>
            <person name="Abrahante J.E."/>
            <person name="Garbe J."/>
            <person name="Badalamenti J.P."/>
            <person name="Herman A."/>
            <person name="Mangelson H."/>
            <person name="Liachko I."/>
            <person name="Sullivan S."/>
            <person name="Sone E.D."/>
            <person name="Koren S."/>
            <person name="Silverstein K.A.T."/>
            <person name="Beckman K.B."/>
            <person name="Gohl D.M."/>
        </authorList>
    </citation>
    <scope>NUCLEOTIDE SEQUENCE</scope>
    <source>
        <strain evidence="1">Duluth1</strain>
        <tissue evidence="1">Whole animal</tissue>
    </source>
</reference>
<keyword evidence="2" id="KW-1185">Reference proteome</keyword>
<protein>
    <submittedName>
        <fullName evidence="1">Uncharacterized protein</fullName>
    </submittedName>
</protein>
<evidence type="ECO:0000313" key="1">
    <source>
        <dbReference type="EMBL" id="KAH3794113.1"/>
    </source>
</evidence>
<dbReference type="AlphaFoldDB" id="A0A9D4FAY4"/>